<feature type="compositionally biased region" description="Polar residues" evidence="1">
    <location>
        <begin position="1"/>
        <end position="12"/>
    </location>
</feature>
<feature type="transmembrane region" description="Helical" evidence="2">
    <location>
        <begin position="54"/>
        <end position="76"/>
    </location>
</feature>
<accession>A0A4Z2D9A0</accession>
<keyword evidence="2" id="KW-1133">Transmembrane helix</keyword>
<dbReference type="OrthoDB" id="6261221at2759"/>
<evidence type="ECO:0008006" key="5">
    <source>
        <dbReference type="Google" id="ProtNLM"/>
    </source>
</evidence>
<comment type="caution">
    <text evidence="3">The sequence shown here is derived from an EMBL/GenBank/DDBJ whole genome shotgun (WGS) entry which is preliminary data.</text>
</comment>
<reference evidence="3 4" key="1">
    <citation type="submission" date="2019-03" db="EMBL/GenBank/DDBJ databases">
        <title>An improved genome assembly of the fluke Schistosoma japonicum.</title>
        <authorList>
            <person name="Hu W."/>
            <person name="Luo F."/>
            <person name="Yin M."/>
            <person name="Mo X."/>
            <person name="Sun C."/>
            <person name="Wu Q."/>
            <person name="Zhu B."/>
            <person name="Xiang M."/>
            <person name="Wang J."/>
            <person name="Wang Y."/>
            <person name="Zhang T."/>
            <person name="Xu B."/>
            <person name="Zheng H."/>
            <person name="Feng Z."/>
        </authorList>
    </citation>
    <scope>NUCLEOTIDE SEQUENCE [LARGE SCALE GENOMIC DNA]</scope>
    <source>
        <strain evidence="3">HuSjv2</strain>
        <tissue evidence="3">Worms</tissue>
    </source>
</reference>
<sequence length="277" mass="31695">MSNSQHELLSNMDNDDDDVVHCDDDDDDDDDNPDKEYNFMINGLCKQNIKSRKLLIKICIILCINISITILCTILFNNITQIKKVLDEQSWISPVFGIQALLFGELLFVVPYSLSRSPWRYILLGMIALTSGVVISTFSILPSNVWSLLSWCIASMLYIVFFIVGLRIYYDVTRIWHYIVMFTMITIFLGFAVSVVLNELRIGQVGNHILGGIYLVTSIPCTICEGQMIQGGKLIKFKNKQYIIASIMCWFTLTCTYFGVLFQLSDYNFFLSYILNP</sequence>
<protein>
    <recommendedName>
        <fullName evidence="5">Transmembrane protein</fullName>
    </recommendedName>
</protein>
<dbReference type="Proteomes" id="UP000311919">
    <property type="component" value="Unassembled WGS sequence"/>
</dbReference>
<feature type="compositionally biased region" description="Acidic residues" evidence="1">
    <location>
        <begin position="13"/>
        <end position="30"/>
    </location>
</feature>
<dbReference type="AlphaFoldDB" id="A0A4Z2D9A0"/>
<keyword evidence="4" id="KW-1185">Reference proteome</keyword>
<feature type="transmembrane region" description="Helical" evidence="2">
    <location>
        <begin position="209"/>
        <end position="230"/>
    </location>
</feature>
<organism evidence="3 4">
    <name type="scientific">Schistosoma japonicum</name>
    <name type="common">Blood fluke</name>
    <dbReference type="NCBI Taxonomy" id="6182"/>
    <lineage>
        <taxon>Eukaryota</taxon>
        <taxon>Metazoa</taxon>
        <taxon>Spiralia</taxon>
        <taxon>Lophotrochozoa</taxon>
        <taxon>Platyhelminthes</taxon>
        <taxon>Trematoda</taxon>
        <taxon>Digenea</taxon>
        <taxon>Strigeidida</taxon>
        <taxon>Schistosomatoidea</taxon>
        <taxon>Schistosomatidae</taxon>
        <taxon>Schistosoma</taxon>
    </lineage>
</organism>
<feature type="transmembrane region" description="Helical" evidence="2">
    <location>
        <begin position="176"/>
        <end position="197"/>
    </location>
</feature>
<evidence type="ECO:0000256" key="2">
    <source>
        <dbReference type="SAM" id="Phobius"/>
    </source>
</evidence>
<feature type="transmembrane region" description="Helical" evidence="2">
    <location>
        <begin position="242"/>
        <end position="262"/>
    </location>
</feature>
<feature type="region of interest" description="Disordered" evidence="1">
    <location>
        <begin position="1"/>
        <end position="30"/>
    </location>
</feature>
<gene>
    <name evidence="3" type="ORF">EWB00_003196</name>
</gene>
<keyword evidence="2" id="KW-0812">Transmembrane</keyword>
<evidence type="ECO:0000313" key="3">
    <source>
        <dbReference type="EMBL" id="TNN13065.1"/>
    </source>
</evidence>
<keyword evidence="2" id="KW-0472">Membrane</keyword>
<feature type="transmembrane region" description="Helical" evidence="2">
    <location>
        <begin position="96"/>
        <end position="114"/>
    </location>
</feature>
<proteinExistence type="predicted"/>
<name>A0A4Z2D9A0_SCHJA</name>
<feature type="transmembrane region" description="Helical" evidence="2">
    <location>
        <begin position="121"/>
        <end position="142"/>
    </location>
</feature>
<dbReference type="EMBL" id="SKCS01000200">
    <property type="protein sequence ID" value="TNN13065.1"/>
    <property type="molecule type" value="Genomic_DNA"/>
</dbReference>
<evidence type="ECO:0000256" key="1">
    <source>
        <dbReference type="SAM" id="MobiDB-lite"/>
    </source>
</evidence>
<feature type="transmembrane region" description="Helical" evidence="2">
    <location>
        <begin position="148"/>
        <end position="169"/>
    </location>
</feature>
<evidence type="ECO:0000313" key="4">
    <source>
        <dbReference type="Proteomes" id="UP000311919"/>
    </source>
</evidence>